<evidence type="ECO:0000256" key="2">
    <source>
        <dbReference type="ARBA" id="ARBA00022448"/>
    </source>
</evidence>
<evidence type="ECO:0000256" key="7">
    <source>
        <dbReference type="ARBA" id="ARBA00023136"/>
    </source>
</evidence>
<reference evidence="8 9" key="1">
    <citation type="submission" date="2024-04" db="EMBL/GenBank/DDBJ databases">
        <title>Isolation of an actinomycete strain from pig manure.</title>
        <authorList>
            <person name="Gong T."/>
            <person name="Yu Z."/>
            <person name="An M."/>
            <person name="Wei C."/>
            <person name="Yang W."/>
            <person name="Liu L."/>
        </authorList>
    </citation>
    <scope>NUCLEOTIDE SEQUENCE [LARGE SCALE GENOMIC DNA]</scope>
    <source>
        <strain evidence="8 9">ZF39</strain>
    </source>
</reference>
<gene>
    <name evidence="8" type="ORF">AADG42_14430</name>
</gene>
<organism evidence="8 9">
    <name type="scientific">Ammonicoccus fulvus</name>
    <dbReference type="NCBI Taxonomy" id="3138240"/>
    <lineage>
        <taxon>Bacteria</taxon>
        <taxon>Bacillati</taxon>
        <taxon>Actinomycetota</taxon>
        <taxon>Actinomycetes</taxon>
        <taxon>Propionibacteriales</taxon>
        <taxon>Propionibacteriaceae</taxon>
        <taxon>Ammonicoccus</taxon>
    </lineage>
</organism>
<keyword evidence="5" id="KW-1133">Transmembrane helix</keyword>
<keyword evidence="7" id="KW-0472">Membrane</keyword>
<keyword evidence="6" id="KW-0811">Translocation</keyword>
<dbReference type="Pfam" id="PF02416">
    <property type="entry name" value="TatA_B_E"/>
    <property type="match status" value="1"/>
</dbReference>
<keyword evidence="2" id="KW-0813">Transport</keyword>
<dbReference type="PANTHER" id="PTHR33162:SF1">
    <property type="entry name" value="SEC-INDEPENDENT PROTEIN TRANSLOCASE PROTEIN TATA, CHLOROPLASTIC"/>
    <property type="match status" value="1"/>
</dbReference>
<evidence type="ECO:0000256" key="5">
    <source>
        <dbReference type="ARBA" id="ARBA00022989"/>
    </source>
</evidence>
<sequence>MFDIGPAEIAVLAVLAVIIFGPERLPDLARKAARVVRFLRNIANDAQNTLSRELGTEVDLSNPKAFVKSYLLDEIQPVIDDVKKDLEDVERDVRSELGQVRTNIEALDHARPVRAGAPFDPEAT</sequence>
<evidence type="ECO:0000256" key="4">
    <source>
        <dbReference type="ARBA" id="ARBA00022927"/>
    </source>
</evidence>
<dbReference type="Proteomes" id="UP001442841">
    <property type="component" value="Chromosome"/>
</dbReference>
<keyword evidence="3" id="KW-0812">Transmembrane</keyword>
<proteinExistence type="predicted"/>
<name>A0ABZ3FUJ6_9ACTN</name>
<evidence type="ECO:0000256" key="1">
    <source>
        <dbReference type="ARBA" id="ARBA00004167"/>
    </source>
</evidence>
<dbReference type="Gene3D" id="1.20.5.3310">
    <property type="match status" value="1"/>
</dbReference>
<protein>
    <submittedName>
        <fullName evidence="8">Sec-independent protein translocase subunit TatB</fullName>
    </submittedName>
</protein>
<keyword evidence="4" id="KW-0653">Protein transport</keyword>
<dbReference type="PANTHER" id="PTHR33162">
    <property type="entry name" value="SEC-INDEPENDENT PROTEIN TRANSLOCASE PROTEIN TATA, CHLOROPLASTIC"/>
    <property type="match status" value="1"/>
</dbReference>
<dbReference type="EMBL" id="CP154795">
    <property type="protein sequence ID" value="XAN08448.1"/>
    <property type="molecule type" value="Genomic_DNA"/>
</dbReference>
<evidence type="ECO:0000256" key="3">
    <source>
        <dbReference type="ARBA" id="ARBA00022692"/>
    </source>
</evidence>
<evidence type="ECO:0000256" key="6">
    <source>
        <dbReference type="ARBA" id="ARBA00023010"/>
    </source>
</evidence>
<dbReference type="InterPro" id="IPR003369">
    <property type="entry name" value="TatA/B/E"/>
</dbReference>
<dbReference type="RefSeq" id="WP_425309903.1">
    <property type="nucleotide sequence ID" value="NZ_CP154795.1"/>
</dbReference>
<evidence type="ECO:0000313" key="8">
    <source>
        <dbReference type="EMBL" id="XAN08448.1"/>
    </source>
</evidence>
<dbReference type="PRINTS" id="PR01506">
    <property type="entry name" value="TATBPROTEIN"/>
</dbReference>
<accession>A0ABZ3FUJ6</accession>
<comment type="subcellular location">
    <subcellularLocation>
        <location evidence="1">Membrane</location>
        <topology evidence="1">Single-pass membrane protein</topology>
    </subcellularLocation>
</comment>
<evidence type="ECO:0000313" key="9">
    <source>
        <dbReference type="Proteomes" id="UP001442841"/>
    </source>
</evidence>
<keyword evidence="9" id="KW-1185">Reference proteome</keyword>